<sequence>MQFGVEGETVTLRLERNTDIDTNIAFTFAGDKGRKVYIPDRQDIGFYQDQTYGAAISVTAKKGMTGIYHKFLEGSFILNETHYDIQPPAKMTSEQEYQDGVPHRIQKVEMPEEYDDMVASQYEQFAGEMNDTIMPDGTAKQRRKRDTTVDSYYVELEFVLDHTIYN</sequence>
<dbReference type="Proteomes" id="UP001209878">
    <property type="component" value="Unassembled WGS sequence"/>
</dbReference>
<evidence type="ECO:0000313" key="2">
    <source>
        <dbReference type="Proteomes" id="UP001209878"/>
    </source>
</evidence>
<accession>A0AAD9NRP4</accession>
<gene>
    <name evidence="1" type="ORF">NP493_451g02000</name>
</gene>
<dbReference type="AlphaFoldDB" id="A0AAD9NRP4"/>
<organism evidence="1 2">
    <name type="scientific">Ridgeia piscesae</name>
    <name type="common">Tubeworm</name>
    <dbReference type="NCBI Taxonomy" id="27915"/>
    <lineage>
        <taxon>Eukaryota</taxon>
        <taxon>Metazoa</taxon>
        <taxon>Spiralia</taxon>
        <taxon>Lophotrochozoa</taxon>
        <taxon>Annelida</taxon>
        <taxon>Polychaeta</taxon>
        <taxon>Sedentaria</taxon>
        <taxon>Canalipalpata</taxon>
        <taxon>Sabellida</taxon>
        <taxon>Siboglinidae</taxon>
        <taxon>Ridgeia</taxon>
    </lineage>
</organism>
<dbReference type="EMBL" id="JAODUO010000449">
    <property type="protein sequence ID" value="KAK2180307.1"/>
    <property type="molecule type" value="Genomic_DNA"/>
</dbReference>
<protein>
    <submittedName>
        <fullName evidence="1">Uncharacterized protein</fullName>
    </submittedName>
</protein>
<name>A0AAD9NRP4_RIDPI</name>
<proteinExistence type="predicted"/>
<comment type="caution">
    <text evidence="1">The sequence shown here is derived from an EMBL/GenBank/DDBJ whole genome shotgun (WGS) entry which is preliminary data.</text>
</comment>
<reference evidence="1" key="1">
    <citation type="journal article" date="2023" name="Mol. Biol. Evol.">
        <title>Third-Generation Sequencing Reveals the Adaptive Role of the Epigenome in Three Deep-Sea Polychaetes.</title>
        <authorList>
            <person name="Perez M."/>
            <person name="Aroh O."/>
            <person name="Sun Y."/>
            <person name="Lan Y."/>
            <person name="Juniper S.K."/>
            <person name="Young C.R."/>
            <person name="Angers B."/>
            <person name="Qian P.Y."/>
        </authorList>
    </citation>
    <scope>NUCLEOTIDE SEQUENCE</scope>
    <source>
        <strain evidence="1">R07B-5</strain>
    </source>
</reference>
<keyword evidence="2" id="KW-1185">Reference proteome</keyword>
<evidence type="ECO:0000313" key="1">
    <source>
        <dbReference type="EMBL" id="KAK2180307.1"/>
    </source>
</evidence>